<sequence length="36" mass="4535">MGGCFRPFFKMLKLVLILFIWRFVKRFINWIKNKNE</sequence>
<organism evidence="1">
    <name type="scientific">Inoviridae sp. ctFNB4</name>
    <dbReference type="NCBI Taxonomy" id="2823614"/>
    <lineage>
        <taxon>Viruses</taxon>
        <taxon>Monodnaviria</taxon>
        <taxon>Loebvirae</taxon>
        <taxon>Hofneiviricota</taxon>
        <taxon>Faserviricetes</taxon>
        <taxon>Tubulavirales</taxon>
        <taxon>Inoviridae</taxon>
    </lineage>
</organism>
<reference evidence="1" key="1">
    <citation type="journal article" date="2021" name="Proc. Natl. Acad. Sci. U.S.A.">
        <title>A Catalog of Tens of Thousands of Viruses from Human Metagenomes Reveals Hidden Associations with Chronic Diseases.</title>
        <authorList>
            <person name="Tisza M.J."/>
            <person name="Buck C.B."/>
        </authorList>
    </citation>
    <scope>NUCLEOTIDE SEQUENCE</scope>
    <source>
        <strain evidence="1">CtFNB4</strain>
    </source>
</reference>
<proteinExistence type="predicted"/>
<name>A0A8S5LBD2_9VIRU</name>
<protein>
    <submittedName>
        <fullName evidence="1">Uncharacterized protein</fullName>
    </submittedName>
</protein>
<accession>A0A8S5LBD2</accession>
<evidence type="ECO:0000313" key="1">
    <source>
        <dbReference type="EMBL" id="DAD67308.1"/>
    </source>
</evidence>
<dbReference type="EMBL" id="BK014674">
    <property type="protein sequence ID" value="DAD67308.1"/>
    <property type="molecule type" value="Genomic_DNA"/>
</dbReference>